<accession>A0ACA9NDT9</accession>
<protein>
    <submittedName>
        <fullName evidence="1">9509_t:CDS:1</fullName>
    </submittedName>
</protein>
<sequence>KMNQYIKKALDGGYINSIDYDSFSDIEEIKQGIKSKVFKAYWKHSGQIVALKTFDIYPVGNDCSSFEEFIHKVSLLDSV</sequence>
<keyword evidence="2" id="KW-1185">Reference proteome</keyword>
<name>A0ACA9NDT9_9GLOM</name>
<gene>
    <name evidence="1" type="ORF">DHETER_LOCUS9042</name>
</gene>
<proteinExistence type="predicted"/>
<evidence type="ECO:0000313" key="2">
    <source>
        <dbReference type="Proteomes" id="UP000789702"/>
    </source>
</evidence>
<feature type="non-terminal residue" evidence="1">
    <location>
        <position position="1"/>
    </location>
</feature>
<dbReference type="EMBL" id="CAJVPU010015233">
    <property type="protein sequence ID" value="CAG8645480.1"/>
    <property type="molecule type" value="Genomic_DNA"/>
</dbReference>
<organism evidence="1 2">
    <name type="scientific">Dentiscutata heterogama</name>
    <dbReference type="NCBI Taxonomy" id="1316150"/>
    <lineage>
        <taxon>Eukaryota</taxon>
        <taxon>Fungi</taxon>
        <taxon>Fungi incertae sedis</taxon>
        <taxon>Mucoromycota</taxon>
        <taxon>Glomeromycotina</taxon>
        <taxon>Glomeromycetes</taxon>
        <taxon>Diversisporales</taxon>
        <taxon>Gigasporaceae</taxon>
        <taxon>Dentiscutata</taxon>
    </lineage>
</organism>
<comment type="caution">
    <text evidence="1">The sequence shown here is derived from an EMBL/GenBank/DDBJ whole genome shotgun (WGS) entry which is preliminary data.</text>
</comment>
<dbReference type="Proteomes" id="UP000789702">
    <property type="component" value="Unassembled WGS sequence"/>
</dbReference>
<evidence type="ECO:0000313" key="1">
    <source>
        <dbReference type="EMBL" id="CAG8645480.1"/>
    </source>
</evidence>
<reference evidence="1" key="1">
    <citation type="submission" date="2021-06" db="EMBL/GenBank/DDBJ databases">
        <authorList>
            <person name="Kallberg Y."/>
            <person name="Tangrot J."/>
            <person name="Rosling A."/>
        </authorList>
    </citation>
    <scope>NUCLEOTIDE SEQUENCE</scope>
    <source>
        <strain evidence="1">IL203A</strain>
    </source>
</reference>